<dbReference type="Gene3D" id="1.10.10.60">
    <property type="entry name" value="Homeodomain-like"/>
    <property type="match status" value="1"/>
</dbReference>
<keyword evidence="6" id="KW-0539">Nucleus</keyword>
<sequence length="429" mass="47637">MPQNKIFFSSQNQIPDLSLNISLPNSAPSSICTEGGSSFSSPFDIWRADTDEGAAFKSHSDSSIRGISPQTHTDIKLSLSNNNNNNPKSITPSEAESPWRKNLVRSIRESQVTTVTNHHGVSPVSEGAVVTRPFNGIPLYTSNFPSSLENSSSIERINSKFSPYAVNSSNSAFYNTYIGVKGVEPISRFNGTSMESLTPHQKLQYLNHHHQQKNQFGIGGSDFANGFVRSTMLHRLQSKKNMRAPRMRWTSSLHARFVHAVELLGGHERATPKSVLELMDVKDLTLAHVKSHLQMYRTIKNTDKPVASSSDGDEDFMSLSPPLNPNKNCLPNQRSEISNAFLDQSNSGYNSSNLWGNSSSSEGAWIHVNSRDLNELSSEEILSSQHIGKLSEGSNYIQSRSFKDQNIECQNPSLEFTLGRSNWHNNEHV</sequence>
<evidence type="ECO:0000313" key="9">
    <source>
        <dbReference type="EMBL" id="CAL0322288.1"/>
    </source>
</evidence>
<dbReference type="SUPFAM" id="SSF46689">
    <property type="entry name" value="Homeodomain-like"/>
    <property type="match status" value="1"/>
</dbReference>
<evidence type="ECO:0000256" key="3">
    <source>
        <dbReference type="ARBA" id="ARBA00022782"/>
    </source>
</evidence>
<name>A0AAV1XN24_LUPLU</name>
<evidence type="ECO:0000256" key="2">
    <source>
        <dbReference type="ARBA" id="ARBA00022473"/>
    </source>
</evidence>
<protein>
    <recommendedName>
        <fullName evidence="8">Myb-like domain-containing protein</fullName>
    </recommendedName>
</protein>
<dbReference type="InterPro" id="IPR001005">
    <property type="entry name" value="SANT/Myb"/>
</dbReference>
<gene>
    <name evidence="9" type="ORF">LLUT_LOCUS23348</name>
</gene>
<reference evidence="9 10" key="1">
    <citation type="submission" date="2024-03" db="EMBL/GenBank/DDBJ databases">
        <authorList>
            <person name="Martinez-Hernandez J."/>
        </authorList>
    </citation>
    <scope>NUCLEOTIDE SEQUENCE [LARGE SCALE GENOMIC DNA]</scope>
</reference>
<keyword evidence="10" id="KW-1185">Reference proteome</keyword>
<dbReference type="InterPro" id="IPR009057">
    <property type="entry name" value="Homeodomain-like_sf"/>
</dbReference>
<dbReference type="Pfam" id="PF00249">
    <property type="entry name" value="Myb_DNA-binding"/>
    <property type="match status" value="1"/>
</dbReference>
<dbReference type="Proteomes" id="UP001497480">
    <property type="component" value="Unassembled WGS sequence"/>
</dbReference>
<evidence type="ECO:0000313" key="10">
    <source>
        <dbReference type="Proteomes" id="UP001497480"/>
    </source>
</evidence>
<keyword evidence="4" id="KW-0805">Transcription regulation</keyword>
<dbReference type="EMBL" id="CAXHTB010000016">
    <property type="protein sequence ID" value="CAL0322288.1"/>
    <property type="molecule type" value="Genomic_DNA"/>
</dbReference>
<comment type="caution">
    <text evidence="9">The sequence shown here is derived from an EMBL/GenBank/DDBJ whole genome shotgun (WGS) entry which is preliminary data.</text>
</comment>
<dbReference type="PANTHER" id="PTHR31496">
    <property type="entry name" value="TRANSCRIPTION FACTOR KAN2-RELATED"/>
    <property type="match status" value="1"/>
</dbReference>
<evidence type="ECO:0000259" key="8">
    <source>
        <dbReference type="Pfam" id="PF00249"/>
    </source>
</evidence>
<comment type="subcellular location">
    <subcellularLocation>
        <location evidence="1">Nucleus</location>
    </subcellularLocation>
</comment>
<evidence type="ECO:0000256" key="4">
    <source>
        <dbReference type="ARBA" id="ARBA00023015"/>
    </source>
</evidence>
<dbReference type="GO" id="GO:0010158">
    <property type="term" value="P:abaxial cell fate specification"/>
    <property type="evidence" value="ECO:0007669"/>
    <property type="project" value="InterPro"/>
</dbReference>
<evidence type="ECO:0000256" key="1">
    <source>
        <dbReference type="ARBA" id="ARBA00004123"/>
    </source>
</evidence>
<dbReference type="InterPro" id="IPR044847">
    <property type="entry name" value="KAN_fam"/>
</dbReference>
<feature type="domain" description="Myb-like" evidence="8">
    <location>
        <begin position="246"/>
        <end position="297"/>
    </location>
</feature>
<dbReference type="GO" id="GO:0005634">
    <property type="term" value="C:nucleus"/>
    <property type="evidence" value="ECO:0007669"/>
    <property type="project" value="UniProtKB-SubCell"/>
</dbReference>
<organism evidence="9 10">
    <name type="scientific">Lupinus luteus</name>
    <name type="common">European yellow lupine</name>
    <dbReference type="NCBI Taxonomy" id="3873"/>
    <lineage>
        <taxon>Eukaryota</taxon>
        <taxon>Viridiplantae</taxon>
        <taxon>Streptophyta</taxon>
        <taxon>Embryophyta</taxon>
        <taxon>Tracheophyta</taxon>
        <taxon>Spermatophyta</taxon>
        <taxon>Magnoliopsida</taxon>
        <taxon>eudicotyledons</taxon>
        <taxon>Gunneridae</taxon>
        <taxon>Pentapetalae</taxon>
        <taxon>rosids</taxon>
        <taxon>fabids</taxon>
        <taxon>Fabales</taxon>
        <taxon>Fabaceae</taxon>
        <taxon>Papilionoideae</taxon>
        <taxon>50 kb inversion clade</taxon>
        <taxon>genistoids sensu lato</taxon>
        <taxon>core genistoids</taxon>
        <taxon>Genisteae</taxon>
        <taxon>Lupinus</taxon>
    </lineage>
</organism>
<dbReference type="PANTHER" id="PTHR31496:SF58">
    <property type="entry name" value="MYB-LIKE DNA-BINDING DOMAIN, SHAQKYF CLASS PROTEIN"/>
    <property type="match status" value="1"/>
</dbReference>
<dbReference type="FunFam" id="1.10.10.60:FF:000002">
    <property type="entry name" value="Myb family transcription factor"/>
    <property type="match status" value="1"/>
</dbReference>
<dbReference type="GO" id="GO:0006355">
    <property type="term" value="P:regulation of DNA-templated transcription"/>
    <property type="evidence" value="ECO:0007669"/>
    <property type="project" value="InterPro"/>
</dbReference>
<evidence type="ECO:0000256" key="5">
    <source>
        <dbReference type="ARBA" id="ARBA00023163"/>
    </source>
</evidence>
<keyword evidence="2" id="KW-0217">Developmental protein</keyword>
<dbReference type="InterPro" id="IPR006447">
    <property type="entry name" value="Myb_dom_plants"/>
</dbReference>
<accession>A0AAV1XN24</accession>
<evidence type="ECO:0000256" key="7">
    <source>
        <dbReference type="SAM" id="MobiDB-lite"/>
    </source>
</evidence>
<keyword evidence="5" id="KW-0804">Transcription</keyword>
<dbReference type="AlphaFoldDB" id="A0AAV1XN24"/>
<evidence type="ECO:0000256" key="6">
    <source>
        <dbReference type="ARBA" id="ARBA00023242"/>
    </source>
</evidence>
<keyword evidence="3" id="KW-0221">Differentiation</keyword>
<dbReference type="GO" id="GO:0000976">
    <property type="term" value="F:transcription cis-regulatory region binding"/>
    <property type="evidence" value="ECO:0007669"/>
    <property type="project" value="InterPro"/>
</dbReference>
<dbReference type="NCBIfam" id="TIGR01557">
    <property type="entry name" value="myb_SHAQKYF"/>
    <property type="match status" value="1"/>
</dbReference>
<proteinExistence type="predicted"/>
<feature type="region of interest" description="Disordered" evidence="7">
    <location>
        <begin position="75"/>
        <end position="99"/>
    </location>
</feature>